<evidence type="ECO:0000256" key="4">
    <source>
        <dbReference type="ARBA" id="ARBA00022989"/>
    </source>
</evidence>
<feature type="domain" description="EamA" evidence="7">
    <location>
        <begin position="168"/>
        <end position="296"/>
    </location>
</feature>
<sequence>MSKQPETLTTPAPRATLAGLLAITLWSTSVGLMRSISEQFGPTGGAALIYTLSALLLCLTSGIPRPGRLPRRYLIWGGILFTGYEICLALAIGMAHSRSQSLELGMINYLWPGLTILLALFINQQRSSLWLWPGLGLAVSGVFQVLRGDNPWSPGALWHNMQDNPVAYGLAFAAAITWALYCNITRRWSQGTNGVSLFFCATALVLWAKFWFTDQPPLHFALSPALQLLFMGASTALAYSAWNHGIQRGNMAVLAAASYFTPVLSALLATLWLGLSPGWSFWQGVVMVVGGSLLCSYATRGH</sequence>
<feature type="transmembrane region" description="Helical" evidence="6">
    <location>
        <begin position="218"/>
        <end position="239"/>
    </location>
</feature>
<dbReference type="STRING" id="630626.EBL_c23390"/>
<keyword evidence="5 6" id="KW-0472">Membrane</keyword>
<dbReference type="OrthoDB" id="7065924at2"/>
<feature type="transmembrane region" description="Helical" evidence="6">
    <location>
        <begin position="39"/>
        <end position="61"/>
    </location>
</feature>
<feature type="transmembrane region" description="Helical" evidence="6">
    <location>
        <begin position="281"/>
        <end position="299"/>
    </location>
</feature>
<dbReference type="GO" id="GO:0005886">
    <property type="term" value="C:plasma membrane"/>
    <property type="evidence" value="ECO:0007669"/>
    <property type="project" value="UniProtKB-SubCell"/>
</dbReference>
<feature type="transmembrane region" description="Helical" evidence="6">
    <location>
        <begin position="129"/>
        <end position="146"/>
    </location>
</feature>
<comment type="subcellular location">
    <subcellularLocation>
        <location evidence="1">Cell membrane</location>
        <topology evidence="1">Multi-pass membrane protein</topology>
    </subcellularLocation>
</comment>
<feature type="transmembrane region" description="Helical" evidence="6">
    <location>
        <begin position="166"/>
        <end position="182"/>
    </location>
</feature>
<dbReference type="HOGENOM" id="CLU_058959_1_1_6"/>
<feature type="transmembrane region" description="Helical" evidence="6">
    <location>
        <begin position="251"/>
        <end position="275"/>
    </location>
</feature>
<evidence type="ECO:0000313" key="8">
    <source>
        <dbReference type="EMBL" id="AFJ47428.1"/>
    </source>
</evidence>
<dbReference type="Proteomes" id="UP000001955">
    <property type="component" value="Chromosome"/>
</dbReference>
<dbReference type="EMBL" id="CP001560">
    <property type="protein sequence ID" value="AFJ47428.1"/>
    <property type="molecule type" value="Genomic_DNA"/>
</dbReference>
<dbReference type="InterPro" id="IPR037185">
    <property type="entry name" value="EmrE-like"/>
</dbReference>
<reference evidence="8 9" key="1">
    <citation type="journal article" date="2012" name="J. Bacteriol.">
        <title>Complete genome sequence of the B12-producing Shimwellia blattae strain DSM 4481, isolated from a cockroach.</title>
        <authorList>
            <person name="Brzuszkiewicz E."/>
            <person name="Waschkowitz T."/>
            <person name="Wiezer A."/>
            <person name="Daniel R."/>
        </authorList>
    </citation>
    <scope>NUCLEOTIDE SEQUENCE [LARGE SCALE GENOMIC DNA]</scope>
    <source>
        <strain evidence="9">ATCC 29907 / DSM 4481 / JCM 1650 / NBRC 105725 / CDC 9005-74</strain>
    </source>
</reference>
<dbReference type="SUPFAM" id="SSF103481">
    <property type="entry name" value="Multidrug resistance efflux transporter EmrE"/>
    <property type="match status" value="2"/>
</dbReference>
<dbReference type="NCBIfam" id="NF008676">
    <property type="entry name" value="PRK11689.1"/>
    <property type="match status" value="1"/>
</dbReference>
<accession>I2BA74</accession>
<feature type="transmembrane region" description="Helical" evidence="6">
    <location>
        <begin position="194"/>
        <end position="212"/>
    </location>
</feature>
<evidence type="ECO:0000256" key="6">
    <source>
        <dbReference type="SAM" id="Phobius"/>
    </source>
</evidence>
<dbReference type="PANTHER" id="PTHR42920:SF24">
    <property type="entry name" value="AROMATIC AMINO ACID EXPORTER YDDG"/>
    <property type="match status" value="1"/>
</dbReference>
<evidence type="ECO:0000256" key="3">
    <source>
        <dbReference type="ARBA" id="ARBA00022692"/>
    </source>
</evidence>
<evidence type="ECO:0000259" key="7">
    <source>
        <dbReference type="Pfam" id="PF00892"/>
    </source>
</evidence>
<keyword evidence="9" id="KW-1185">Reference proteome</keyword>
<feature type="transmembrane region" description="Helical" evidence="6">
    <location>
        <begin position="106"/>
        <end position="122"/>
    </location>
</feature>
<keyword evidence="3 6" id="KW-0812">Transmembrane</keyword>
<dbReference type="Pfam" id="PF00892">
    <property type="entry name" value="EamA"/>
    <property type="match status" value="1"/>
</dbReference>
<dbReference type="InterPro" id="IPR051258">
    <property type="entry name" value="Diverse_Substrate_Transporter"/>
</dbReference>
<keyword evidence="2" id="KW-1003">Cell membrane</keyword>
<feature type="transmembrane region" description="Helical" evidence="6">
    <location>
        <begin position="73"/>
        <end position="94"/>
    </location>
</feature>
<keyword evidence="4 6" id="KW-1133">Transmembrane helix</keyword>
<dbReference type="PATRIC" id="fig|630626.3.peg.2262"/>
<protein>
    <submittedName>
        <fullName evidence="8">Permease of drug/metabolite transporter</fullName>
    </submittedName>
</protein>
<dbReference type="InterPro" id="IPR000620">
    <property type="entry name" value="EamA_dom"/>
</dbReference>
<name>I2BA74_SHIBC</name>
<dbReference type="AlphaFoldDB" id="I2BA74"/>
<dbReference type="KEGG" id="ebt:EBL_c23390"/>
<accession>K6VYL3</accession>
<gene>
    <name evidence="8" type="ordered locus">EBL_c23390</name>
</gene>
<evidence type="ECO:0000256" key="1">
    <source>
        <dbReference type="ARBA" id="ARBA00004651"/>
    </source>
</evidence>
<evidence type="ECO:0000256" key="2">
    <source>
        <dbReference type="ARBA" id="ARBA00022475"/>
    </source>
</evidence>
<evidence type="ECO:0000313" key="9">
    <source>
        <dbReference type="Proteomes" id="UP000001955"/>
    </source>
</evidence>
<evidence type="ECO:0000256" key="5">
    <source>
        <dbReference type="ARBA" id="ARBA00023136"/>
    </source>
</evidence>
<feature type="transmembrane region" description="Helical" evidence="6">
    <location>
        <begin position="12"/>
        <end position="33"/>
    </location>
</feature>
<dbReference type="PANTHER" id="PTHR42920">
    <property type="entry name" value="OS03G0707200 PROTEIN-RELATED"/>
    <property type="match status" value="1"/>
</dbReference>
<dbReference type="eggNOG" id="COG0697">
    <property type="taxonomic scope" value="Bacteria"/>
</dbReference>
<dbReference type="RefSeq" id="WP_002440320.1">
    <property type="nucleotide sequence ID" value="NC_017910.1"/>
</dbReference>
<proteinExistence type="predicted"/>
<organism evidence="8 9">
    <name type="scientific">Shimwellia blattae (strain ATCC 29907 / DSM 4481 / JCM 1650 / NBRC 105725 / CDC 9005-74)</name>
    <name type="common">Escherichia blattae</name>
    <dbReference type="NCBI Taxonomy" id="630626"/>
    <lineage>
        <taxon>Bacteria</taxon>
        <taxon>Pseudomonadati</taxon>
        <taxon>Pseudomonadota</taxon>
        <taxon>Gammaproteobacteria</taxon>
        <taxon>Enterobacterales</taxon>
        <taxon>Enterobacteriaceae</taxon>
        <taxon>Shimwellia</taxon>
    </lineage>
</organism>